<dbReference type="Proteomes" id="UP000013201">
    <property type="component" value="Unassembled WGS sequence"/>
</dbReference>
<protein>
    <submittedName>
        <fullName evidence="1">Uncharacterized protein</fullName>
    </submittedName>
</protein>
<reference evidence="1 2" key="1">
    <citation type="submission" date="2013-03" db="EMBL/GenBank/DDBJ databases">
        <authorList>
            <person name="Le V."/>
        </authorList>
    </citation>
    <scope>NUCLEOTIDE SEQUENCE [LARGE SCALE GENOMIC DNA]</scope>
    <source>
        <strain evidence="1 2">BiD32</strain>
    </source>
</reference>
<dbReference type="AlphaFoldDB" id="N1MQW4"/>
<evidence type="ECO:0000313" key="1">
    <source>
        <dbReference type="EMBL" id="CCW19331.1"/>
    </source>
</evidence>
<keyword evidence="2" id="KW-1185">Reference proteome</keyword>
<name>N1MQW4_9SPHN</name>
<gene>
    <name evidence="1" type="ORF">EBBID32_36970</name>
</gene>
<organism evidence="1 2">
    <name type="scientific">Sphingobium indicum BiD32</name>
    <dbReference type="NCBI Taxonomy" id="1301087"/>
    <lineage>
        <taxon>Bacteria</taxon>
        <taxon>Pseudomonadati</taxon>
        <taxon>Pseudomonadota</taxon>
        <taxon>Alphaproteobacteria</taxon>
        <taxon>Sphingomonadales</taxon>
        <taxon>Sphingomonadaceae</taxon>
        <taxon>Sphingobium</taxon>
    </lineage>
</organism>
<evidence type="ECO:0000313" key="2">
    <source>
        <dbReference type="Proteomes" id="UP000013201"/>
    </source>
</evidence>
<accession>N1MQW4</accession>
<dbReference type="EMBL" id="CAVK010000192">
    <property type="protein sequence ID" value="CCW19331.1"/>
    <property type="molecule type" value="Genomic_DNA"/>
</dbReference>
<reference evidence="2" key="2">
    <citation type="submission" date="2013-04" db="EMBL/GenBank/DDBJ databases">
        <title>Bisphenol A degrading Sphingobium sp. strain BiD32.</title>
        <authorList>
            <person name="Nielsen J.L."/>
            <person name="Zhou N.A."/>
            <person name="Kjeldal H."/>
        </authorList>
    </citation>
    <scope>NUCLEOTIDE SEQUENCE [LARGE SCALE GENOMIC DNA]</scope>
    <source>
        <strain evidence="2">BiD32</strain>
    </source>
</reference>
<proteinExistence type="predicted"/>
<comment type="caution">
    <text evidence="1">The sequence shown here is derived from an EMBL/GenBank/DDBJ whole genome shotgun (WGS) entry which is preliminary data.</text>
</comment>
<sequence length="44" mass="4970">MPEMMIHLGIERTFSQGFLQRIQQAALLQGRSSIAASQKLIQQI</sequence>